<dbReference type="InterPro" id="IPR029045">
    <property type="entry name" value="ClpP/crotonase-like_dom_sf"/>
</dbReference>
<dbReference type="OrthoDB" id="5730382at2"/>
<dbReference type="InterPro" id="IPR051053">
    <property type="entry name" value="ECH/Chromodomain_protein"/>
</dbReference>
<evidence type="ECO:0000313" key="6">
    <source>
        <dbReference type="Proteomes" id="UP000433652"/>
    </source>
</evidence>
<reference evidence="5 6" key="1">
    <citation type="submission" date="2019-12" db="EMBL/GenBank/DDBJ databases">
        <title>Genomic-based taxomic classification of the family Erythrobacteraceae.</title>
        <authorList>
            <person name="Xu L."/>
        </authorList>
    </citation>
    <scope>NUCLEOTIDE SEQUENCE [LARGE SCALE GENOMIC DNA]</scope>
    <source>
        <strain evidence="5 6">MCCC 1K01500</strain>
    </source>
</reference>
<dbReference type="InterPro" id="IPR014748">
    <property type="entry name" value="Enoyl-CoA_hydra_C"/>
</dbReference>
<evidence type="ECO:0000256" key="1">
    <source>
        <dbReference type="ARBA" id="ARBA00004275"/>
    </source>
</evidence>
<dbReference type="SUPFAM" id="SSF52096">
    <property type="entry name" value="ClpP/crotonase"/>
    <property type="match status" value="1"/>
</dbReference>
<dbReference type="RefSeq" id="WP_159793144.1">
    <property type="nucleotide sequence ID" value="NZ_WTYM01000032.1"/>
</dbReference>
<dbReference type="EMBL" id="WTYM01000032">
    <property type="protein sequence ID" value="MXO59051.1"/>
    <property type="molecule type" value="Genomic_DNA"/>
</dbReference>
<dbReference type="GO" id="GO:0004165">
    <property type="term" value="F:delta(3)-delta(2)-enoyl-CoA isomerase activity"/>
    <property type="evidence" value="ECO:0007669"/>
    <property type="project" value="UniProtKB-ARBA"/>
</dbReference>
<evidence type="ECO:0000256" key="2">
    <source>
        <dbReference type="ARBA" id="ARBA00005254"/>
    </source>
</evidence>
<keyword evidence="6" id="KW-1185">Reference proteome</keyword>
<dbReference type="PANTHER" id="PTHR43684">
    <property type="match status" value="1"/>
</dbReference>
<dbReference type="Gene3D" id="3.90.226.10">
    <property type="entry name" value="2-enoyl-CoA Hydratase, Chain A, domain 1"/>
    <property type="match status" value="1"/>
</dbReference>
<dbReference type="CDD" id="cd06558">
    <property type="entry name" value="crotonase-like"/>
    <property type="match status" value="1"/>
</dbReference>
<comment type="similarity">
    <text evidence="2">Belongs to the enoyl-CoA hydratase/isomerase family.</text>
</comment>
<dbReference type="Proteomes" id="UP000433652">
    <property type="component" value="Unassembled WGS sequence"/>
</dbReference>
<dbReference type="AlphaFoldDB" id="A0A6I4SSS9"/>
<name>A0A6I4SSS9_9SPHN</name>
<comment type="caution">
    <text evidence="5">The sequence shown here is derived from an EMBL/GenBank/DDBJ whole genome shotgun (WGS) entry which is preliminary data.</text>
</comment>
<proteinExistence type="inferred from homology"/>
<dbReference type="Gene3D" id="1.10.12.10">
    <property type="entry name" value="Lyase 2-enoyl-coa Hydratase, Chain A, domain 2"/>
    <property type="match status" value="1"/>
</dbReference>
<evidence type="ECO:0000313" key="5">
    <source>
        <dbReference type="EMBL" id="MXO59051.1"/>
    </source>
</evidence>
<keyword evidence="3" id="KW-0576">Peroxisome</keyword>
<keyword evidence="4" id="KW-0413">Isomerase</keyword>
<evidence type="ECO:0000256" key="4">
    <source>
        <dbReference type="ARBA" id="ARBA00023235"/>
    </source>
</evidence>
<protein>
    <submittedName>
        <fullName evidence="5">Enoyl-CoA hydratase</fullName>
    </submittedName>
</protein>
<dbReference type="Pfam" id="PF00378">
    <property type="entry name" value="ECH_1"/>
    <property type="match status" value="1"/>
</dbReference>
<comment type="subcellular location">
    <subcellularLocation>
        <location evidence="1">Peroxisome</location>
    </subcellularLocation>
</comment>
<organism evidence="5 6">
    <name type="scientific">Croceibacterium salegens</name>
    <dbReference type="NCBI Taxonomy" id="1737568"/>
    <lineage>
        <taxon>Bacteria</taxon>
        <taxon>Pseudomonadati</taxon>
        <taxon>Pseudomonadota</taxon>
        <taxon>Alphaproteobacteria</taxon>
        <taxon>Sphingomonadales</taxon>
        <taxon>Erythrobacteraceae</taxon>
        <taxon>Croceibacterium</taxon>
    </lineage>
</organism>
<sequence length="254" mass="26887">MSEHIRIEDSGGVREITFARPDKKNALSNAMYRAAREALESAQGDPAVRVVLLSGEGDAFTAGNDLADFAAVATGKSDVVEALPFVEALARADKPIVAAVPGLAVGLGTTMLLHCDLVYVAEGARFTTPFVDLALVPEAASSLLLPAHIGHVRAFAMFALGEALDASEMLELGLANAVLSQDEVLPAAREAATRLAAKPLGALVATKRLMRDAEALVAQTRAESAVFRDRLQSAEAREAFTAFMERRPPDFSRC</sequence>
<dbReference type="InterPro" id="IPR001753">
    <property type="entry name" value="Enoyl-CoA_hydra/iso"/>
</dbReference>
<evidence type="ECO:0000256" key="3">
    <source>
        <dbReference type="ARBA" id="ARBA00023140"/>
    </source>
</evidence>
<gene>
    <name evidence="5" type="ORF">GRI89_05800</name>
</gene>
<dbReference type="PANTHER" id="PTHR43684:SF1">
    <property type="entry name" value="ENOYL-COA DELTA ISOMERASE 2"/>
    <property type="match status" value="1"/>
</dbReference>
<accession>A0A6I4SSS9</accession>